<organism evidence="2 3">
    <name type="scientific">Campylobacter showae CSUNSWCD</name>
    <dbReference type="NCBI Taxonomy" id="1244083"/>
    <lineage>
        <taxon>Bacteria</taxon>
        <taxon>Pseudomonadati</taxon>
        <taxon>Campylobacterota</taxon>
        <taxon>Epsilonproteobacteria</taxon>
        <taxon>Campylobacterales</taxon>
        <taxon>Campylobacteraceae</taxon>
        <taxon>Campylobacter</taxon>
    </lineage>
</organism>
<accession>M5IDN6</accession>
<reference evidence="2 3" key="1">
    <citation type="journal article" date="2013" name="Genome Announc.">
        <title>Genome Sequence of Campylobacter showae UNSWCD, Isolated from a Patient with Crohn's Disease.</title>
        <authorList>
            <person name="Tay A.P."/>
            <person name="Kaakoush N.O."/>
            <person name="Deshpande N.P."/>
            <person name="Chen Z."/>
            <person name="Mitchell H."/>
            <person name="Wilkins M.R."/>
        </authorList>
    </citation>
    <scope>NUCLEOTIDE SEQUENCE [LARGE SCALE GENOMIC DNA]</scope>
    <source>
        <strain evidence="2 3">CSUNSWCD</strain>
    </source>
</reference>
<keyword evidence="1" id="KW-1133">Transmembrane helix</keyword>
<dbReference type="EMBL" id="AMZQ01000012">
    <property type="protein sequence ID" value="EKU10452.1"/>
    <property type="molecule type" value="Genomic_DNA"/>
</dbReference>
<dbReference type="Proteomes" id="UP000011939">
    <property type="component" value="Unassembled WGS sequence"/>
</dbReference>
<evidence type="ECO:0000256" key="1">
    <source>
        <dbReference type="SAM" id="Phobius"/>
    </source>
</evidence>
<name>M5IDN6_9BACT</name>
<keyword evidence="1" id="KW-0472">Membrane</keyword>
<proteinExistence type="predicted"/>
<sequence>MDFSCDISVLICVFAGFCAVFKALLNLKIVNTQIASKIAKIRLVTSIIFAPLKWDFSEIR</sequence>
<keyword evidence="1" id="KW-0812">Transmembrane</keyword>
<gene>
    <name evidence="2" type="ORF">CSUNSWCD_778</name>
</gene>
<comment type="caution">
    <text evidence="2">The sequence shown here is derived from an EMBL/GenBank/DDBJ whole genome shotgun (WGS) entry which is preliminary data.</text>
</comment>
<protein>
    <submittedName>
        <fullName evidence="2">Uncharacterized protein</fullName>
    </submittedName>
</protein>
<evidence type="ECO:0000313" key="3">
    <source>
        <dbReference type="Proteomes" id="UP000011939"/>
    </source>
</evidence>
<feature type="transmembrane region" description="Helical" evidence="1">
    <location>
        <begin position="6"/>
        <end position="25"/>
    </location>
</feature>
<dbReference type="STRING" id="1244083.CSUNSWCD_778"/>
<dbReference type="AlphaFoldDB" id="M5IDN6"/>
<evidence type="ECO:0000313" key="2">
    <source>
        <dbReference type="EMBL" id="EKU10452.1"/>
    </source>
</evidence>